<dbReference type="AlphaFoldDB" id="A0A8T0IXB0"/>
<proteinExistence type="predicted"/>
<reference evidence="2" key="1">
    <citation type="submission" date="2020-06" db="EMBL/GenBank/DDBJ databases">
        <title>WGS assembly of Ceratodon purpureus strain R40.</title>
        <authorList>
            <person name="Carey S.B."/>
            <person name="Jenkins J."/>
            <person name="Shu S."/>
            <person name="Lovell J.T."/>
            <person name="Sreedasyam A."/>
            <person name="Maumus F."/>
            <person name="Tiley G.P."/>
            <person name="Fernandez-Pozo N."/>
            <person name="Barry K."/>
            <person name="Chen C."/>
            <person name="Wang M."/>
            <person name="Lipzen A."/>
            <person name="Daum C."/>
            <person name="Saski C.A."/>
            <person name="Payton A.C."/>
            <person name="Mcbreen J.C."/>
            <person name="Conrad R.E."/>
            <person name="Kollar L.M."/>
            <person name="Olsson S."/>
            <person name="Huttunen S."/>
            <person name="Landis J.B."/>
            <person name="Wickett N.J."/>
            <person name="Johnson M.G."/>
            <person name="Rensing S.A."/>
            <person name="Grimwood J."/>
            <person name="Schmutz J."/>
            <person name="Mcdaniel S.F."/>
        </authorList>
    </citation>
    <scope>NUCLEOTIDE SEQUENCE</scope>
    <source>
        <strain evidence="2">R40</strain>
    </source>
</reference>
<protein>
    <recommendedName>
        <fullName evidence="4">Secreted protein</fullName>
    </recommendedName>
</protein>
<feature type="signal peptide" evidence="1">
    <location>
        <begin position="1"/>
        <end position="34"/>
    </location>
</feature>
<comment type="caution">
    <text evidence="2">The sequence shown here is derived from an EMBL/GenBank/DDBJ whole genome shotgun (WGS) entry which is preliminary data.</text>
</comment>
<evidence type="ECO:0000313" key="2">
    <source>
        <dbReference type="EMBL" id="KAG0588364.1"/>
    </source>
</evidence>
<gene>
    <name evidence="2" type="ORF">KC19_2G238300</name>
</gene>
<organism evidence="2 3">
    <name type="scientific">Ceratodon purpureus</name>
    <name type="common">Fire moss</name>
    <name type="synonym">Dicranum purpureum</name>
    <dbReference type="NCBI Taxonomy" id="3225"/>
    <lineage>
        <taxon>Eukaryota</taxon>
        <taxon>Viridiplantae</taxon>
        <taxon>Streptophyta</taxon>
        <taxon>Embryophyta</taxon>
        <taxon>Bryophyta</taxon>
        <taxon>Bryophytina</taxon>
        <taxon>Bryopsida</taxon>
        <taxon>Dicranidae</taxon>
        <taxon>Pseudoditrichales</taxon>
        <taxon>Ditrichaceae</taxon>
        <taxon>Ceratodon</taxon>
    </lineage>
</organism>
<keyword evidence="1" id="KW-0732">Signal</keyword>
<evidence type="ECO:0008006" key="4">
    <source>
        <dbReference type="Google" id="ProtNLM"/>
    </source>
</evidence>
<sequence length="119" mass="13296">MVDDLCKMTKWRTFFHTFICSFSILASLRSCGDAASRGESAQVEVQFILHGFRAFRVGEVAQTLGRSRSQVARLCSTCSWCANVFHQVTLRVVLDPGFVPSASQIPAYYVRVVVLFLVV</sequence>
<evidence type="ECO:0000313" key="3">
    <source>
        <dbReference type="Proteomes" id="UP000822688"/>
    </source>
</evidence>
<dbReference type="Proteomes" id="UP000822688">
    <property type="component" value="Chromosome 2"/>
</dbReference>
<dbReference type="EMBL" id="CM026422">
    <property type="protein sequence ID" value="KAG0588364.1"/>
    <property type="molecule type" value="Genomic_DNA"/>
</dbReference>
<feature type="chain" id="PRO_5035764483" description="Secreted protein" evidence="1">
    <location>
        <begin position="35"/>
        <end position="119"/>
    </location>
</feature>
<name>A0A8T0IXB0_CERPU</name>
<keyword evidence="3" id="KW-1185">Reference proteome</keyword>
<accession>A0A8T0IXB0</accession>
<evidence type="ECO:0000256" key="1">
    <source>
        <dbReference type="SAM" id="SignalP"/>
    </source>
</evidence>